<comment type="pathway">
    <text evidence="3">Amino-acid biosynthesis; L-lysine biosynthesis via DAP pathway; LL-2,6-diaminopimelate from (S)-tetrahydrodipicolinate (succinylase route): step 3/3.</text>
</comment>
<keyword evidence="14" id="KW-1185">Reference proteome</keyword>
<evidence type="ECO:0000256" key="2">
    <source>
        <dbReference type="ARBA" id="ARBA00001947"/>
    </source>
</evidence>
<dbReference type="InterPro" id="IPR036264">
    <property type="entry name" value="Bact_exopeptidase_dim_dom"/>
</dbReference>
<dbReference type="HOGENOM" id="CLU_021802_2_2_7"/>
<evidence type="ECO:0000313" key="13">
    <source>
        <dbReference type="EMBL" id="ACN17925.1"/>
    </source>
</evidence>
<evidence type="ECO:0000259" key="12">
    <source>
        <dbReference type="Pfam" id="PF07687"/>
    </source>
</evidence>
<gene>
    <name evidence="13" type="primary">argE</name>
    <name evidence="13" type="ordered locus">HRM2_48770</name>
</gene>
<dbReference type="Proteomes" id="UP000000442">
    <property type="component" value="Chromosome"/>
</dbReference>
<dbReference type="Gene3D" id="3.40.630.10">
    <property type="entry name" value="Zn peptidases"/>
    <property type="match status" value="1"/>
</dbReference>
<name>C0QII1_DESAH</name>
<evidence type="ECO:0000256" key="3">
    <source>
        <dbReference type="ARBA" id="ARBA00005130"/>
    </source>
</evidence>
<keyword evidence="9" id="KW-0862">Zinc</keyword>
<dbReference type="SUPFAM" id="SSF53187">
    <property type="entry name" value="Zn-dependent exopeptidases"/>
    <property type="match status" value="1"/>
</dbReference>
<dbReference type="KEGG" id="dat:HRM2_48770"/>
<comment type="cofactor">
    <cofactor evidence="2">
        <name>Zn(2+)</name>
        <dbReference type="ChEBI" id="CHEBI:29105"/>
    </cofactor>
</comment>
<dbReference type="Pfam" id="PF01546">
    <property type="entry name" value="Peptidase_M20"/>
    <property type="match status" value="1"/>
</dbReference>
<keyword evidence="10" id="KW-0170">Cobalt</keyword>
<proteinExistence type="inferred from homology"/>
<dbReference type="STRING" id="177437.HRM2_48770"/>
<sequence>MAYKLDVVALTQKLVGFNTVNPPGNEAECALYLGAILEKAGFRVDYHESSPGRLELVAHLGNGDTKSPICLAGHLDTVPLGHEPWTLNPLSGEVKDGKLFGRGSSDMKGGVAAMVVAAVELAERIRHSCGISLIFVTGEETGCNGSAWLSKRPELLGKAGALIVGEPTDNMPFLGHKGAFWLDAVSRGKSAHGSMPQMGENAILKAARAMLRLAQFDFKISDHLYMGAPTLNIGTVKGGMNINSVPDRAHFSIDIRPIPGLAISTLFSRLKEEVKDLADLDIRLGVEGIWTDPSNAWIKEVFDLLTPILGKRPDAAAATYFTDAGMLVPGFGGIPAIIMGPGQADMAHRTDEFCSVFRLNQAVDAYLKICAAWCGI</sequence>
<dbReference type="eggNOG" id="COG0624">
    <property type="taxonomic scope" value="Bacteria"/>
</dbReference>
<dbReference type="NCBIfam" id="TIGR01910">
    <property type="entry name" value="DapE-ArgE"/>
    <property type="match status" value="1"/>
</dbReference>
<protein>
    <recommendedName>
        <fullName evidence="6">Probable succinyl-diaminopimelate desuccinylase</fullName>
        <ecNumber evidence="5">3.5.1.18</ecNumber>
    </recommendedName>
</protein>
<dbReference type="Pfam" id="PF07687">
    <property type="entry name" value="M20_dimer"/>
    <property type="match status" value="1"/>
</dbReference>
<dbReference type="SUPFAM" id="SSF55031">
    <property type="entry name" value="Bacterial exopeptidase dimerisation domain"/>
    <property type="match status" value="1"/>
</dbReference>
<dbReference type="InterPro" id="IPR011650">
    <property type="entry name" value="Peptidase_M20_dimer"/>
</dbReference>
<dbReference type="InterPro" id="IPR002933">
    <property type="entry name" value="Peptidase_M20"/>
</dbReference>
<evidence type="ECO:0000256" key="4">
    <source>
        <dbReference type="ARBA" id="ARBA00006247"/>
    </source>
</evidence>
<keyword evidence="7" id="KW-0479">Metal-binding</keyword>
<evidence type="ECO:0000313" key="14">
    <source>
        <dbReference type="Proteomes" id="UP000000442"/>
    </source>
</evidence>
<accession>C0QII1</accession>
<dbReference type="InterPro" id="IPR050072">
    <property type="entry name" value="Peptidase_M20A"/>
</dbReference>
<evidence type="ECO:0000256" key="1">
    <source>
        <dbReference type="ARBA" id="ARBA00001941"/>
    </source>
</evidence>
<comment type="catalytic activity">
    <reaction evidence="11">
        <text>N-succinyl-(2S,6S)-2,6-diaminopimelate + H2O = (2S,6S)-2,6-diaminopimelate + succinate</text>
        <dbReference type="Rhea" id="RHEA:22608"/>
        <dbReference type="ChEBI" id="CHEBI:15377"/>
        <dbReference type="ChEBI" id="CHEBI:30031"/>
        <dbReference type="ChEBI" id="CHEBI:57609"/>
        <dbReference type="ChEBI" id="CHEBI:58087"/>
        <dbReference type="EC" id="3.5.1.18"/>
    </reaction>
</comment>
<evidence type="ECO:0000256" key="10">
    <source>
        <dbReference type="ARBA" id="ARBA00023285"/>
    </source>
</evidence>
<dbReference type="PANTHER" id="PTHR43808:SF32">
    <property type="entry name" value="ARGE_DAPE-RELATED DEACYLASE"/>
    <property type="match status" value="1"/>
</dbReference>
<dbReference type="EMBL" id="CP001087">
    <property type="protein sequence ID" value="ACN17925.1"/>
    <property type="molecule type" value="Genomic_DNA"/>
</dbReference>
<evidence type="ECO:0000256" key="9">
    <source>
        <dbReference type="ARBA" id="ARBA00022833"/>
    </source>
</evidence>
<dbReference type="EC" id="3.5.1.18" evidence="5"/>
<dbReference type="InterPro" id="IPR010182">
    <property type="entry name" value="ArgE/DapE"/>
</dbReference>
<dbReference type="CDD" id="cd08659">
    <property type="entry name" value="M20_ArgE_DapE-like"/>
    <property type="match status" value="1"/>
</dbReference>
<dbReference type="GO" id="GO:0009014">
    <property type="term" value="F:succinyl-diaminopimelate desuccinylase activity"/>
    <property type="evidence" value="ECO:0007669"/>
    <property type="project" value="UniProtKB-EC"/>
</dbReference>
<dbReference type="Gene3D" id="3.30.70.360">
    <property type="match status" value="1"/>
</dbReference>
<dbReference type="UniPathway" id="UPA00034">
    <property type="reaction ID" value="UER00021"/>
</dbReference>
<evidence type="ECO:0000256" key="8">
    <source>
        <dbReference type="ARBA" id="ARBA00022801"/>
    </source>
</evidence>
<reference evidence="13 14" key="1">
    <citation type="journal article" date="2009" name="Environ. Microbiol.">
        <title>Genome sequence of Desulfobacterium autotrophicum HRM2, a marine sulfate reducer oxidizing organic carbon completely to carbon dioxide.</title>
        <authorList>
            <person name="Strittmatter A.W."/>
            <person name="Liesegang H."/>
            <person name="Rabus R."/>
            <person name="Decker I."/>
            <person name="Amann J."/>
            <person name="Andres S."/>
            <person name="Henne A."/>
            <person name="Fricke W.F."/>
            <person name="Martinez-Arias R."/>
            <person name="Bartels D."/>
            <person name="Goesmann A."/>
            <person name="Krause L."/>
            <person name="Puehler A."/>
            <person name="Klenk H.P."/>
            <person name="Richter M."/>
            <person name="Schuler M."/>
            <person name="Gloeckner F.O."/>
            <person name="Meyerdierks A."/>
            <person name="Gottschalk G."/>
            <person name="Amann R."/>
        </authorList>
    </citation>
    <scope>NUCLEOTIDE SEQUENCE [LARGE SCALE GENOMIC DNA]</scope>
    <source>
        <strain evidence="14">ATCC 43914 / DSM 3382 / HRM2</strain>
    </source>
</reference>
<dbReference type="AlphaFoldDB" id="C0QII1"/>
<keyword evidence="8" id="KW-0378">Hydrolase</keyword>
<dbReference type="PROSITE" id="PS00759">
    <property type="entry name" value="ARGE_DAPE_CPG2_2"/>
    <property type="match status" value="1"/>
</dbReference>
<dbReference type="PANTHER" id="PTHR43808">
    <property type="entry name" value="ACETYLORNITHINE DEACETYLASE"/>
    <property type="match status" value="1"/>
</dbReference>
<evidence type="ECO:0000256" key="11">
    <source>
        <dbReference type="ARBA" id="ARBA00051301"/>
    </source>
</evidence>
<dbReference type="InterPro" id="IPR001261">
    <property type="entry name" value="ArgE/DapE_CS"/>
</dbReference>
<dbReference type="GO" id="GO:0009089">
    <property type="term" value="P:lysine biosynthetic process via diaminopimelate"/>
    <property type="evidence" value="ECO:0007669"/>
    <property type="project" value="UniProtKB-UniPathway"/>
</dbReference>
<comment type="cofactor">
    <cofactor evidence="1">
        <name>Co(2+)</name>
        <dbReference type="ChEBI" id="CHEBI:48828"/>
    </cofactor>
</comment>
<evidence type="ECO:0000256" key="7">
    <source>
        <dbReference type="ARBA" id="ARBA00022723"/>
    </source>
</evidence>
<feature type="domain" description="Peptidase M20 dimerisation" evidence="12">
    <location>
        <begin position="175"/>
        <end position="278"/>
    </location>
</feature>
<comment type="similarity">
    <text evidence="4">Belongs to the peptidase M20A family.</text>
</comment>
<evidence type="ECO:0000256" key="6">
    <source>
        <dbReference type="ARBA" id="ARBA00016853"/>
    </source>
</evidence>
<dbReference type="GO" id="GO:0046872">
    <property type="term" value="F:metal ion binding"/>
    <property type="evidence" value="ECO:0007669"/>
    <property type="project" value="UniProtKB-KW"/>
</dbReference>
<dbReference type="RefSeq" id="WP_015906632.1">
    <property type="nucleotide sequence ID" value="NC_012108.1"/>
</dbReference>
<organism evidence="13 14">
    <name type="scientific">Desulforapulum autotrophicum (strain ATCC 43914 / DSM 3382 / VKM B-1955 / HRM2)</name>
    <name type="common">Desulfobacterium autotrophicum</name>
    <dbReference type="NCBI Taxonomy" id="177437"/>
    <lineage>
        <taxon>Bacteria</taxon>
        <taxon>Pseudomonadati</taxon>
        <taxon>Thermodesulfobacteriota</taxon>
        <taxon>Desulfobacteria</taxon>
        <taxon>Desulfobacterales</taxon>
        <taxon>Desulfobacteraceae</taxon>
        <taxon>Desulforapulum</taxon>
    </lineage>
</organism>
<dbReference type="OrthoDB" id="5486471at2"/>
<evidence type="ECO:0000256" key="5">
    <source>
        <dbReference type="ARBA" id="ARBA00011921"/>
    </source>
</evidence>